<reference evidence="1" key="1">
    <citation type="submission" date="2019-10" db="EMBL/GenBank/DDBJ databases">
        <title>Lactobacillus agilis SY212 Whole Genome Sequencing Project.</title>
        <authorList>
            <person name="Suzuki S."/>
            <person name="Endo A."/>
            <person name="Maeno S."/>
            <person name="Shiwa Y."/>
            <person name="Matsutani M."/>
            <person name="Kajikawa A."/>
        </authorList>
    </citation>
    <scope>NUCLEOTIDE SEQUENCE</scope>
    <source>
        <strain evidence="1">SY212</strain>
    </source>
</reference>
<dbReference type="EMBL" id="BLAM01000045">
    <property type="protein sequence ID" value="GET05241.1"/>
    <property type="molecule type" value="Genomic_DNA"/>
</dbReference>
<proteinExistence type="predicted"/>
<dbReference type="RefSeq" id="WP_172584112.1">
    <property type="nucleotide sequence ID" value="NZ_BLAM01000045.1"/>
</dbReference>
<gene>
    <name evidence="1" type="ORF">SY212_02710</name>
</gene>
<dbReference type="Proteomes" id="UP000494265">
    <property type="component" value="Unassembled WGS sequence"/>
</dbReference>
<name>A0A6F9XIZ8_9LACO</name>
<protein>
    <submittedName>
        <fullName evidence="1">Uncharacterized protein</fullName>
    </submittedName>
</protein>
<sequence>MDLEIYLHRKDSLCSVLGKEIFEVECNDMVFGDVHLEDHIFDADDYIDWYKTVRFVRFDGEIFKRTIEKGSKYAWRGRGGSEDVAEELVTENLTEFFKEIRSKIKVEDTMGSTDTKRYDVSKHISVRFLDLHLEKRKEDWWYELKDYDTGVTRQISDGVFEFFDKEEGFIKKIPTTDEELIDGIFEDILQLVLFNQGKILPDNTKRSRMIKKGLKWAKANLESDQLYEAVEFLKKWE</sequence>
<dbReference type="AlphaFoldDB" id="A0A6F9XIZ8"/>
<evidence type="ECO:0000313" key="1">
    <source>
        <dbReference type="EMBL" id="GET05241.1"/>
    </source>
</evidence>
<accession>A0A6F9XIZ8</accession>
<comment type="caution">
    <text evidence="1">The sequence shown here is derived from an EMBL/GenBank/DDBJ whole genome shotgun (WGS) entry which is preliminary data.</text>
</comment>
<organism evidence="1">
    <name type="scientific">Ligilactobacillus agilis</name>
    <dbReference type="NCBI Taxonomy" id="1601"/>
    <lineage>
        <taxon>Bacteria</taxon>
        <taxon>Bacillati</taxon>
        <taxon>Bacillota</taxon>
        <taxon>Bacilli</taxon>
        <taxon>Lactobacillales</taxon>
        <taxon>Lactobacillaceae</taxon>
        <taxon>Ligilactobacillus</taxon>
    </lineage>
</organism>